<evidence type="ECO:0000256" key="7">
    <source>
        <dbReference type="ARBA" id="ARBA00023211"/>
    </source>
</evidence>
<accession>A0A7C2V8Z2</accession>
<evidence type="ECO:0000256" key="3">
    <source>
        <dbReference type="ARBA" id="ARBA00010141"/>
    </source>
</evidence>
<dbReference type="Gene3D" id="3.90.1820.10">
    <property type="entry name" value="AglA-like glucosidase"/>
    <property type="match status" value="1"/>
</dbReference>
<reference evidence="11" key="1">
    <citation type="journal article" date="2020" name="mSystems">
        <title>Genome- and Community-Level Interaction Insights into Carbon Utilization and Element Cycling Functions of Hydrothermarchaeota in Hydrothermal Sediment.</title>
        <authorList>
            <person name="Zhou Z."/>
            <person name="Liu Y."/>
            <person name="Xu W."/>
            <person name="Pan J."/>
            <person name="Luo Z.H."/>
            <person name="Li M."/>
        </authorList>
    </citation>
    <scope>NUCLEOTIDE SEQUENCE [LARGE SCALE GENOMIC DNA]</scope>
    <source>
        <strain evidence="11">SpSt-16</strain>
    </source>
</reference>
<evidence type="ECO:0000256" key="2">
    <source>
        <dbReference type="ARBA" id="ARBA00001936"/>
    </source>
</evidence>
<dbReference type="GO" id="GO:0004553">
    <property type="term" value="F:hydrolase activity, hydrolyzing O-glycosyl compounds"/>
    <property type="evidence" value="ECO:0007669"/>
    <property type="project" value="InterPro"/>
</dbReference>
<evidence type="ECO:0000256" key="5">
    <source>
        <dbReference type="ARBA" id="ARBA00022801"/>
    </source>
</evidence>
<evidence type="ECO:0000259" key="10">
    <source>
        <dbReference type="Pfam" id="PF11975"/>
    </source>
</evidence>
<organism evidence="11">
    <name type="scientific">Ignisphaera aggregans</name>
    <dbReference type="NCBI Taxonomy" id="334771"/>
    <lineage>
        <taxon>Archaea</taxon>
        <taxon>Thermoproteota</taxon>
        <taxon>Thermoprotei</taxon>
        <taxon>Desulfurococcales</taxon>
        <taxon>Desulfurococcaceae</taxon>
        <taxon>Ignisphaera</taxon>
    </lineage>
</organism>
<proteinExistence type="inferred from homology"/>
<dbReference type="SUPFAM" id="SSF51735">
    <property type="entry name" value="NAD(P)-binding Rossmann-fold domains"/>
    <property type="match status" value="1"/>
</dbReference>
<comment type="caution">
    <text evidence="11">The sequence shown here is derived from an EMBL/GenBank/DDBJ whole genome shotgun (WGS) entry which is preliminary data.</text>
</comment>
<feature type="domain" description="Glycosyl hydrolase family 4 C-terminal" evidence="10">
    <location>
        <begin position="230"/>
        <end position="379"/>
    </location>
</feature>
<evidence type="ECO:0000256" key="9">
    <source>
        <dbReference type="ARBA" id="ARBA00023295"/>
    </source>
</evidence>
<dbReference type="Pfam" id="PF11975">
    <property type="entry name" value="Glyco_hydro_4C"/>
    <property type="match status" value="2"/>
</dbReference>
<dbReference type="EMBL" id="DSGT01000003">
    <property type="protein sequence ID" value="HEW52850.1"/>
    <property type="molecule type" value="Genomic_DNA"/>
</dbReference>
<name>A0A7C2V8Z2_9CREN</name>
<keyword evidence="7" id="KW-0464">Manganese</keyword>
<comment type="cofactor">
    <cofactor evidence="2">
        <name>Mn(2+)</name>
        <dbReference type="ChEBI" id="CHEBI:29035"/>
    </cofactor>
</comment>
<evidence type="ECO:0000256" key="1">
    <source>
        <dbReference type="ARBA" id="ARBA00001911"/>
    </source>
</evidence>
<dbReference type="InterPro" id="IPR022616">
    <property type="entry name" value="Glyco_hydro_4_C"/>
</dbReference>
<sequence length="504" mass="58166">MVSGPKIAFIGAGSARWTSRILIDIMLTKDLQNAEIRLMDIDDRRLEIIGRFAKRYSEELKIPLKIVVTKNRKEAIKEADFVISTVLAKGYTYYETMRAISEEHGYKYGINAVEWNFVGDYHTIWGYYQFKVHLDIARDIEELAPGAWFFIVSNPVFELTTLVGRESKVKVAGVCHGFLHFRAALEILAMRLAKEVLGKDITALCAMHDPECYRTMMQVIDFSELDYEMKGFNHVIWLTRFRYRGENAYRYVDDWIKEDAEKYWKVWREHTMSPWDVDLSPAAIDLYKTYGCLPIGDSVRGGTWKYHWDLKTKQYWYGPFGGPDSEIGNAIRVQTARRNIEEMAKLVFDESIPLLHRIPPRSSGEFLAPVMDSLYNDKSIDGYDVYLAPKVSPLRVPIYVNLMNNGVLDGIPNNVAVEIPVKVDGKGIHPKPVEQPPSKIYRYVLLYRLMRAEWALEAFLKGGRDSLFNWLIVDIRTKSTQQVNDVIDAILRMPGNEEMAKHYS</sequence>
<gene>
    <name evidence="11" type="ORF">ENO77_01575</name>
</gene>
<dbReference type="GO" id="GO:0016616">
    <property type="term" value="F:oxidoreductase activity, acting on the CH-OH group of donors, NAD or NADP as acceptor"/>
    <property type="evidence" value="ECO:0007669"/>
    <property type="project" value="InterPro"/>
</dbReference>
<evidence type="ECO:0000256" key="6">
    <source>
        <dbReference type="ARBA" id="ARBA00023027"/>
    </source>
</evidence>
<dbReference type="GO" id="GO:0046872">
    <property type="term" value="F:metal ion binding"/>
    <property type="evidence" value="ECO:0007669"/>
    <property type="project" value="UniProtKB-KW"/>
</dbReference>
<protein>
    <submittedName>
        <fullName evidence="11">Alpha-glucosidase/alpha-galactosidase</fullName>
    </submittedName>
</protein>
<keyword evidence="8" id="KW-0119">Carbohydrate metabolism</keyword>
<dbReference type="PANTHER" id="PTHR32092">
    <property type="entry name" value="6-PHOSPHO-BETA-GLUCOSIDASE-RELATED"/>
    <property type="match status" value="1"/>
</dbReference>
<comment type="cofactor">
    <cofactor evidence="1">
        <name>NAD(+)</name>
        <dbReference type="ChEBI" id="CHEBI:57540"/>
    </cofactor>
</comment>
<keyword evidence="9" id="KW-0326">Glycosidase</keyword>
<comment type="similarity">
    <text evidence="3">Belongs to the glycosyl hydrolase 4 family.</text>
</comment>
<evidence type="ECO:0000256" key="8">
    <source>
        <dbReference type="ARBA" id="ARBA00023277"/>
    </source>
</evidence>
<evidence type="ECO:0000256" key="4">
    <source>
        <dbReference type="ARBA" id="ARBA00022723"/>
    </source>
</evidence>
<keyword evidence="6" id="KW-0520">NAD</keyword>
<dbReference type="InterPro" id="IPR001088">
    <property type="entry name" value="Glyco_hydro_4"/>
</dbReference>
<dbReference type="InterPro" id="IPR053715">
    <property type="entry name" value="GH4_Enzyme_sf"/>
</dbReference>
<keyword evidence="5" id="KW-0378">Hydrolase</keyword>
<dbReference type="InterPro" id="IPR015955">
    <property type="entry name" value="Lactate_DH/Glyco_Ohase_4_C"/>
</dbReference>
<keyword evidence="4" id="KW-0479">Metal-binding</keyword>
<evidence type="ECO:0000313" key="11">
    <source>
        <dbReference type="EMBL" id="HEW52850.1"/>
    </source>
</evidence>
<dbReference type="InterPro" id="IPR036291">
    <property type="entry name" value="NAD(P)-bd_dom_sf"/>
</dbReference>
<dbReference type="GO" id="GO:0005975">
    <property type="term" value="P:carbohydrate metabolic process"/>
    <property type="evidence" value="ECO:0007669"/>
    <property type="project" value="InterPro"/>
</dbReference>
<feature type="domain" description="Glycosyl hydrolase family 4 C-terminal" evidence="10">
    <location>
        <begin position="398"/>
        <end position="476"/>
    </location>
</feature>
<dbReference type="PRINTS" id="PR00732">
    <property type="entry name" value="GLHYDRLASE4"/>
</dbReference>
<dbReference type="Pfam" id="PF02056">
    <property type="entry name" value="Glyco_hydro_4"/>
    <property type="match status" value="1"/>
</dbReference>
<dbReference type="SUPFAM" id="SSF56327">
    <property type="entry name" value="LDH C-terminal domain-like"/>
    <property type="match status" value="1"/>
</dbReference>
<dbReference type="PANTHER" id="PTHR32092:SF4">
    <property type="entry name" value="ALPHA-GLUCOSIDASE"/>
    <property type="match status" value="1"/>
</dbReference>
<dbReference type="AlphaFoldDB" id="A0A7C2V8Z2"/>